<evidence type="ECO:0000256" key="2">
    <source>
        <dbReference type="SAM" id="Phobius"/>
    </source>
</evidence>
<dbReference type="Proteomes" id="UP000290985">
    <property type="component" value="Chromosome"/>
</dbReference>
<name>A0A449B292_9BACT</name>
<evidence type="ECO:0000313" key="3">
    <source>
        <dbReference type="EMBL" id="VEU74665.1"/>
    </source>
</evidence>
<keyword evidence="1" id="KW-0175">Coiled coil</keyword>
<feature type="transmembrane region" description="Helical" evidence="2">
    <location>
        <begin position="20"/>
        <end position="42"/>
    </location>
</feature>
<reference evidence="3 4" key="1">
    <citation type="submission" date="2019-01" db="EMBL/GenBank/DDBJ databases">
        <authorList>
            <consortium name="Pathogen Informatics"/>
        </authorList>
    </citation>
    <scope>NUCLEOTIDE SEQUENCE [LARGE SCALE GENOMIC DNA]</scope>
    <source>
        <strain evidence="3 4">NCTC10181</strain>
    </source>
</reference>
<dbReference type="KEGG" id="mcit:NCTC10181_00523"/>
<dbReference type="RefSeq" id="WP_129725474.1">
    <property type="nucleotide sequence ID" value="NZ_LR215036.1"/>
</dbReference>
<keyword evidence="4" id="KW-1185">Reference proteome</keyword>
<feature type="coiled-coil region" evidence="1">
    <location>
        <begin position="269"/>
        <end position="304"/>
    </location>
</feature>
<feature type="transmembrane region" description="Helical" evidence="2">
    <location>
        <begin position="134"/>
        <end position="155"/>
    </location>
</feature>
<keyword evidence="2" id="KW-1133">Transmembrane helix</keyword>
<feature type="transmembrane region" description="Helical" evidence="2">
    <location>
        <begin position="49"/>
        <end position="73"/>
    </location>
</feature>
<keyword evidence="2" id="KW-0812">Transmembrane</keyword>
<dbReference type="AlphaFoldDB" id="A0A449B292"/>
<dbReference type="EMBL" id="LR215036">
    <property type="protein sequence ID" value="VEU74665.1"/>
    <property type="molecule type" value="Genomic_DNA"/>
</dbReference>
<proteinExistence type="predicted"/>
<gene>
    <name evidence="3" type="ORF">NCTC10181_00523</name>
</gene>
<keyword evidence="2" id="KW-0472">Membrane</keyword>
<evidence type="ECO:0000256" key="1">
    <source>
        <dbReference type="SAM" id="Coils"/>
    </source>
</evidence>
<evidence type="ECO:0000313" key="4">
    <source>
        <dbReference type="Proteomes" id="UP000290985"/>
    </source>
</evidence>
<accession>A0A449B292</accession>
<organism evidence="3 4">
    <name type="scientific">Mycoplasmopsis citelli</name>
    <dbReference type="NCBI Taxonomy" id="171281"/>
    <lineage>
        <taxon>Bacteria</taxon>
        <taxon>Bacillati</taxon>
        <taxon>Mycoplasmatota</taxon>
        <taxon>Mycoplasmoidales</taxon>
        <taxon>Metamycoplasmataceae</taxon>
        <taxon>Mycoplasmopsis</taxon>
    </lineage>
</organism>
<protein>
    <submittedName>
        <fullName evidence="3">Uncharacterized protein</fullName>
    </submittedName>
</protein>
<feature type="transmembrane region" description="Helical" evidence="2">
    <location>
        <begin position="93"/>
        <end position="114"/>
    </location>
</feature>
<sequence>MNEQGTKILDQIINFLNGGAGIGILASASLWIILTGIIGGFFYRWKFLITVGISLIIGMAAAPISASILQTFLKNVDKDYQEAVERILHFAPIYFSLAVFFALYSISFIIFTIICLAKFKVLRNARKSKIWKRVLYGVGTGSLMVLPAVALSASLQTKNKQNDGFSRFSIGFMTFFQSENPSIFLSQLKNISKLSKLVTDPKITEALNKDYSKLTKEEKEQIQEDVVKPLANLLNDPDSRKESLEILAKTKITEGKTVSELTSSYSPEIKKAEEELIKNNAEYKKAVESNNEQAKKEILIKEVNKQLDNQLKNGDLSSELKLVSDSVGLLNDDAKKDVIAWIGTSVDKQLGKDSGFSKDILDSVLAHLNQSVQSTENKENN</sequence>